<dbReference type="InterPro" id="IPR045621">
    <property type="entry name" value="BPD_transp_1_N"/>
</dbReference>
<evidence type="ECO:0000313" key="10">
    <source>
        <dbReference type="Proteomes" id="UP000319255"/>
    </source>
</evidence>
<keyword evidence="2 7" id="KW-0813">Transport</keyword>
<accession>A0A501WIW4</accession>
<keyword evidence="10" id="KW-1185">Reference proteome</keyword>
<feature type="domain" description="ABC transmembrane type-1" evidence="8">
    <location>
        <begin position="80"/>
        <end position="310"/>
    </location>
</feature>
<dbReference type="InterPro" id="IPR035906">
    <property type="entry name" value="MetI-like_sf"/>
</dbReference>
<feature type="transmembrane region" description="Helical" evidence="7">
    <location>
        <begin position="119"/>
        <end position="141"/>
    </location>
</feature>
<dbReference type="PANTHER" id="PTHR43163">
    <property type="entry name" value="DIPEPTIDE TRANSPORT SYSTEM PERMEASE PROTEIN DPPB-RELATED"/>
    <property type="match status" value="1"/>
</dbReference>
<dbReference type="SUPFAM" id="SSF161098">
    <property type="entry name" value="MetI-like"/>
    <property type="match status" value="1"/>
</dbReference>
<dbReference type="Pfam" id="PF19300">
    <property type="entry name" value="BPD_transp_1_N"/>
    <property type="match status" value="1"/>
</dbReference>
<organism evidence="9 10">
    <name type="scientific">Amaricoccus solimangrovi</name>
    <dbReference type="NCBI Taxonomy" id="2589815"/>
    <lineage>
        <taxon>Bacteria</taxon>
        <taxon>Pseudomonadati</taxon>
        <taxon>Pseudomonadota</taxon>
        <taxon>Alphaproteobacteria</taxon>
        <taxon>Rhodobacterales</taxon>
        <taxon>Paracoccaceae</taxon>
        <taxon>Amaricoccus</taxon>
    </lineage>
</organism>
<proteinExistence type="inferred from homology"/>
<evidence type="ECO:0000256" key="2">
    <source>
        <dbReference type="ARBA" id="ARBA00022448"/>
    </source>
</evidence>
<dbReference type="GO" id="GO:0071916">
    <property type="term" value="F:dipeptide transmembrane transporter activity"/>
    <property type="evidence" value="ECO:0007669"/>
    <property type="project" value="TreeGrafter"/>
</dbReference>
<feature type="transmembrane region" description="Helical" evidence="7">
    <location>
        <begin position="86"/>
        <end position="107"/>
    </location>
</feature>
<dbReference type="EMBL" id="VFRP01000016">
    <property type="protein sequence ID" value="TPE49298.1"/>
    <property type="molecule type" value="Genomic_DNA"/>
</dbReference>
<evidence type="ECO:0000256" key="1">
    <source>
        <dbReference type="ARBA" id="ARBA00004651"/>
    </source>
</evidence>
<dbReference type="Pfam" id="PF00528">
    <property type="entry name" value="BPD_transp_1"/>
    <property type="match status" value="1"/>
</dbReference>
<sequence>MFGVIFVTFMLARLLPGDPALLMLGNMATEESIANLRAQLGLDGTLWQQFAHYMLQVLHGDLGISLFTSNPVATDLMERAPATLELVFYSMLLTVLIAVTVSVVAVVRPRGVADYFSRVYGLAAGAIPDFWVGLLLIFLFFSTLGIAAAPFGRIDPLVTPPPAVTGFYTFDSLIAGDLSAFRSSAGRLVLPVITLTIVNAGALMKMTKTTFAEIWRSDFIRHQRASGLPSRWLVRNALRNSLPPIITLVGFLVGFLLGAAVLVETIFSWGGLGQYAVQAVTYSDYPALQGFVLVAAVFILVVYLVVDILYELADPRIET</sequence>
<keyword evidence="5 7" id="KW-1133">Transmembrane helix</keyword>
<protein>
    <submittedName>
        <fullName evidence="9">ABC transporter permease</fullName>
    </submittedName>
</protein>
<reference evidence="9 10" key="1">
    <citation type="submission" date="2019-06" db="EMBL/GenBank/DDBJ databases">
        <title>A novel bacterium of genus Amaricoccus, isolated from marine sediment.</title>
        <authorList>
            <person name="Huang H."/>
            <person name="Mo K."/>
            <person name="Hu Y."/>
        </authorList>
    </citation>
    <scope>NUCLEOTIDE SEQUENCE [LARGE SCALE GENOMIC DNA]</scope>
    <source>
        <strain evidence="9 10">HB172011</strain>
    </source>
</reference>
<evidence type="ECO:0000313" key="9">
    <source>
        <dbReference type="EMBL" id="TPE49298.1"/>
    </source>
</evidence>
<gene>
    <name evidence="9" type="ORF">FJM51_15530</name>
</gene>
<comment type="subcellular location">
    <subcellularLocation>
        <location evidence="1 7">Cell membrane</location>
        <topology evidence="1 7">Multi-pass membrane protein</topology>
    </subcellularLocation>
</comment>
<evidence type="ECO:0000256" key="4">
    <source>
        <dbReference type="ARBA" id="ARBA00022692"/>
    </source>
</evidence>
<keyword evidence="6 7" id="KW-0472">Membrane</keyword>
<feature type="transmembrane region" description="Helical" evidence="7">
    <location>
        <begin position="287"/>
        <end position="310"/>
    </location>
</feature>
<evidence type="ECO:0000256" key="6">
    <source>
        <dbReference type="ARBA" id="ARBA00023136"/>
    </source>
</evidence>
<feature type="transmembrane region" description="Helical" evidence="7">
    <location>
        <begin position="245"/>
        <end position="267"/>
    </location>
</feature>
<comment type="caution">
    <text evidence="9">The sequence shown here is derived from an EMBL/GenBank/DDBJ whole genome shotgun (WGS) entry which is preliminary data.</text>
</comment>
<dbReference type="Gene3D" id="1.10.3720.10">
    <property type="entry name" value="MetI-like"/>
    <property type="match status" value="1"/>
</dbReference>
<dbReference type="GO" id="GO:0005886">
    <property type="term" value="C:plasma membrane"/>
    <property type="evidence" value="ECO:0007669"/>
    <property type="project" value="UniProtKB-SubCell"/>
</dbReference>
<dbReference type="InterPro" id="IPR000515">
    <property type="entry name" value="MetI-like"/>
</dbReference>
<dbReference type="OrthoDB" id="9807402at2"/>
<dbReference type="PROSITE" id="PS50928">
    <property type="entry name" value="ABC_TM1"/>
    <property type="match status" value="1"/>
</dbReference>
<keyword evidence="3" id="KW-1003">Cell membrane</keyword>
<keyword evidence="4 7" id="KW-0812">Transmembrane</keyword>
<dbReference type="Proteomes" id="UP000319255">
    <property type="component" value="Unassembled WGS sequence"/>
</dbReference>
<comment type="similarity">
    <text evidence="7">Belongs to the binding-protein-dependent transport system permease family.</text>
</comment>
<evidence type="ECO:0000259" key="8">
    <source>
        <dbReference type="PROSITE" id="PS50928"/>
    </source>
</evidence>
<evidence type="ECO:0000256" key="7">
    <source>
        <dbReference type="RuleBase" id="RU363032"/>
    </source>
</evidence>
<name>A0A501WIW4_9RHOB</name>
<evidence type="ECO:0000256" key="3">
    <source>
        <dbReference type="ARBA" id="ARBA00022475"/>
    </source>
</evidence>
<feature type="transmembrane region" description="Helical" evidence="7">
    <location>
        <begin position="188"/>
        <end position="206"/>
    </location>
</feature>
<dbReference type="AlphaFoldDB" id="A0A501WIW4"/>
<evidence type="ECO:0000256" key="5">
    <source>
        <dbReference type="ARBA" id="ARBA00022989"/>
    </source>
</evidence>
<dbReference type="PANTHER" id="PTHR43163:SF6">
    <property type="entry name" value="DIPEPTIDE TRANSPORT SYSTEM PERMEASE PROTEIN DPPB-RELATED"/>
    <property type="match status" value="1"/>
</dbReference>